<comment type="caution">
    <text evidence="10">The sequence shown here is derived from an EMBL/GenBank/DDBJ whole genome shotgun (WGS) entry which is preliminary data.</text>
</comment>
<proteinExistence type="inferred from homology"/>
<organism evidence="10">
    <name type="scientific">candidate division WOR-3 bacterium</name>
    <dbReference type="NCBI Taxonomy" id="2052148"/>
    <lineage>
        <taxon>Bacteria</taxon>
        <taxon>Bacteria division WOR-3</taxon>
    </lineage>
</organism>
<gene>
    <name evidence="9" type="ORF">ENP94_03330</name>
    <name evidence="10" type="ORF">ENS16_04300</name>
</gene>
<protein>
    <submittedName>
        <fullName evidence="10">Cation:proton antiporter</fullName>
    </submittedName>
</protein>
<dbReference type="EMBL" id="DSTU01000005">
    <property type="protein sequence ID" value="HFJ53893.1"/>
    <property type="molecule type" value="Genomic_DNA"/>
</dbReference>
<feature type="transmembrane region" description="Helical" evidence="7">
    <location>
        <begin position="12"/>
        <end position="32"/>
    </location>
</feature>
<keyword evidence="5 7" id="KW-1133">Transmembrane helix</keyword>
<dbReference type="GO" id="GO:0005886">
    <property type="term" value="C:plasma membrane"/>
    <property type="evidence" value="ECO:0007669"/>
    <property type="project" value="UniProtKB-SubCell"/>
</dbReference>
<evidence type="ECO:0000256" key="1">
    <source>
        <dbReference type="ARBA" id="ARBA00004651"/>
    </source>
</evidence>
<reference evidence="10" key="1">
    <citation type="journal article" date="2020" name="mSystems">
        <title>Genome- and Community-Level Interaction Insights into Carbon Utilization and Element Cycling Functions of Hydrothermarchaeota in Hydrothermal Sediment.</title>
        <authorList>
            <person name="Zhou Z."/>
            <person name="Liu Y."/>
            <person name="Xu W."/>
            <person name="Pan J."/>
            <person name="Luo Z.H."/>
            <person name="Li M."/>
        </authorList>
    </citation>
    <scope>NUCLEOTIDE SEQUENCE [LARGE SCALE GENOMIC DNA]</scope>
    <source>
        <strain evidence="9">SpSt-265</strain>
        <strain evidence="10">SpSt-465</strain>
    </source>
</reference>
<dbReference type="AlphaFoldDB" id="A0A7C3EZG6"/>
<dbReference type="EMBL" id="DSLG01000004">
    <property type="protein sequence ID" value="HEA87024.1"/>
    <property type="molecule type" value="Genomic_DNA"/>
</dbReference>
<feature type="transmembrane region" description="Helical" evidence="7">
    <location>
        <begin position="115"/>
        <end position="137"/>
    </location>
</feature>
<feature type="transmembrane region" description="Helical" evidence="7">
    <location>
        <begin position="38"/>
        <end position="58"/>
    </location>
</feature>
<keyword evidence="4 7" id="KW-0812">Transmembrane</keyword>
<evidence type="ECO:0000256" key="2">
    <source>
        <dbReference type="ARBA" id="ARBA00009425"/>
    </source>
</evidence>
<comment type="subcellular location">
    <subcellularLocation>
        <location evidence="1">Cell membrane</location>
        <topology evidence="1">Multi-pass membrane protein</topology>
    </subcellularLocation>
</comment>
<evidence type="ECO:0000256" key="6">
    <source>
        <dbReference type="ARBA" id="ARBA00023136"/>
    </source>
</evidence>
<sequence>MRGMSLIVQVMTGLLAGILLLYGGYIILHGHLTPGGGFAGGVLVAAALILVSLAFGAVEQVERREYILSSIFESSGGLLFLGLAVAGYLAADYFFRNAGLFYIGRPLELVSGGIIPLANIAIGLKVGAGLFAIFLALGASRFVMKE</sequence>
<feature type="domain" description="Na+/H+ antiporter MnhB subunit-related protein" evidence="8">
    <location>
        <begin position="7"/>
        <end position="130"/>
    </location>
</feature>
<dbReference type="NCBIfam" id="NF006248">
    <property type="entry name" value="PRK08386.1"/>
    <property type="match status" value="1"/>
</dbReference>
<dbReference type="Pfam" id="PF04039">
    <property type="entry name" value="MnhB"/>
    <property type="match status" value="1"/>
</dbReference>
<dbReference type="PANTHER" id="PTHR33932:SF4">
    <property type="entry name" value="NA(+)_H(+) ANTIPORTER SUBUNIT B"/>
    <property type="match status" value="1"/>
</dbReference>
<evidence type="ECO:0000256" key="7">
    <source>
        <dbReference type="SAM" id="Phobius"/>
    </source>
</evidence>
<evidence type="ECO:0000313" key="9">
    <source>
        <dbReference type="EMBL" id="HEA87024.1"/>
    </source>
</evidence>
<evidence type="ECO:0000259" key="8">
    <source>
        <dbReference type="Pfam" id="PF04039"/>
    </source>
</evidence>
<dbReference type="InterPro" id="IPR050622">
    <property type="entry name" value="CPA3_antiporter_subunitB"/>
</dbReference>
<comment type="similarity">
    <text evidence="2">Belongs to the CPA3 antiporters (TC 2.A.63) subunit B family.</text>
</comment>
<evidence type="ECO:0000256" key="3">
    <source>
        <dbReference type="ARBA" id="ARBA00022475"/>
    </source>
</evidence>
<dbReference type="PROSITE" id="PS00549">
    <property type="entry name" value="BACTERIOFERRITIN"/>
    <property type="match status" value="1"/>
</dbReference>
<keyword evidence="3" id="KW-1003">Cell membrane</keyword>
<keyword evidence="6 7" id="KW-0472">Membrane</keyword>
<evidence type="ECO:0000313" key="10">
    <source>
        <dbReference type="EMBL" id="HFJ53893.1"/>
    </source>
</evidence>
<evidence type="ECO:0000256" key="5">
    <source>
        <dbReference type="ARBA" id="ARBA00022989"/>
    </source>
</evidence>
<accession>A0A7C3EZG6</accession>
<evidence type="ECO:0000256" key="4">
    <source>
        <dbReference type="ARBA" id="ARBA00022692"/>
    </source>
</evidence>
<name>A0A7C3EZG6_UNCW3</name>
<dbReference type="InterPro" id="IPR007182">
    <property type="entry name" value="MnhB"/>
</dbReference>
<dbReference type="PANTHER" id="PTHR33932">
    <property type="entry name" value="NA(+)/H(+) ANTIPORTER SUBUNIT B"/>
    <property type="match status" value="1"/>
</dbReference>